<dbReference type="PROSITE" id="PS51257">
    <property type="entry name" value="PROKAR_LIPOPROTEIN"/>
    <property type="match status" value="1"/>
</dbReference>
<keyword evidence="3" id="KW-1185">Reference proteome</keyword>
<dbReference type="EMBL" id="NHMP01000001">
    <property type="protein sequence ID" value="OXE51255.1"/>
    <property type="molecule type" value="Genomic_DNA"/>
</dbReference>
<protein>
    <recommendedName>
        <fullName evidence="4">PEGA domain-containing protein</fullName>
    </recommendedName>
</protein>
<reference evidence="3" key="1">
    <citation type="submission" date="2017-05" db="EMBL/GenBank/DDBJ databases">
        <title>Improved OligoMM genomes.</title>
        <authorList>
            <person name="Garzetti D."/>
        </authorList>
    </citation>
    <scope>NUCLEOTIDE SEQUENCE [LARGE SCALE GENOMIC DNA]</scope>
    <source>
        <strain evidence="3">YL45</strain>
    </source>
</reference>
<accession>A0A227KT51</accession>
<dbReference type="AlphaFoldDB" id="A0A227KT51"/>
<dbReference type="RefSeq" id="WP_066591442.1">
    <property type="nucleotide sequence ID" value="NZ_CAJTBZ010000009.1"/>
</dbReference>
<feature type="chain" id="PRO_5011269179" description="PEGA domain-containing protein" evidence="1">
    <location>
        <begin position="20"/>
        <end position="139"/>
    </location>
</feature>
<comment type="caution">
    <text evidence="2">The sequence shown here is derived from an EMBL/GenBank/DDBJ whole genome shotgun (WGS) entry which is preliminary data.</text>
</comment>
<evidence type="ECO:0008006" key="4">
    <source>
        <dbReference type="Google" id="ProtNLM"/>
    </source>
</evidence>
<feature type="signal peptide" evidence="1">
    <location>
        <begin position="1"/>
        <end position="19"/>
    </location>
</feature>
<proteinExistence type="predicted"/>
<keyword evidence="1" id="KW-0732">Signal</keyword>
<evidence type="ECO:0000313" key="3">
    <source>
        <dbReference type="Proteomes" id="UP000214610"/>
    </source>
</evidence>
<sequence length="139" mass="15627">MKKLKILTISALFCSGLLAGCSSIVTHETQELEVLTNPETCSITITDDKGNKVFEGYTPAKVELNKDHGYFEGCVYDIHLEKGGFQPQDLVVKSKNTSWYVFGNTLNVFIPGWISVDPKMRRMHELMPAKVEVQMVPME</sequence>
<gene>
    <name evidence="2" type="ORF">ADH67_02870</name>
</gene>
<evidence type="ECO:0000256" key="1">
    <source>
        <dbReference type="SAM" id="SignalP"/>
    </source>
</evidence>
<name>A0A227KT51_9BURK</name>
<dbReference type="GeneID" id="78363459"/>
<organism evidence="2 3">
    <name type="scientific">Turicimonas muris</name>
    <dbReference type="NCBI Taxonomy" id="1796652"/>
    <lineage>
        <taxon>Bacteria</taxon>
        <taxon>Pseudomonadati</taxon>
        <taxon>Pseudomonadota</taxon>
        <taxon>Betaproteobacteria</taxon>
        <taxon>Burkholderiales</taxon>
        <taxon>Sutterellaceae</taxon>
        <taxon>Turicimonas</taxon>
    </lineage>
</organism>
<dbReference type="Proteomes" id="UP000214610">
    <property type="component" value="Unassembled WGS sequence"/>
</dbReference>
<evidence type="ECO:0000313" key="2">
    <source>
        <dbReference type="EMBL" id="OXE51255.1"/>
    </source>
</evidence>